<feature type="active site" description="Proton acceptor" evidence="16">
    <location>
        <position position="108"/>
    </location>
</feature>
<feature type="binding site" evidence="16">
    <location>
        <position position="99"/>
    </location>
    <ligand>
        <name>substrate</name>
    </ligand>
</feature>
<feature type="binding site" evidence="16">
    <location>
        <position position="183"/>
    </location>
    <ligand>
        <name>substrate</name>
    </ligand>
</feature>
<evidence type="ECO:0000256" key="7">
    <source>
        <dbReference type="ARBA" id="ARBA00022490"/>
    </source>
</evidence>
<dbReference type="CDD" id="cd24015">
    <property type="entry name" value="ASKHA_NBD_PanK-III"/>
    <property type="match status" value="1"/>
</dbReference>
<dbReference type="AlphaFoldDB" id="A0A0R2SDB4"/>
<feature type="binding site" evidence="16">
    <location>
        <position position="131"/>
    </location>
    <ligand>
        <name>ATP</name>
        <dbReference type="ChEBI" id="CHEBI:30616"/>
    </ligand>
</feature>
<evidence type="ECO:0000256" key="5">
    <source>
        <dbReference type="ARBA" id="ARBA00011738"/>
    </source>
</evidence>
<keyword evidence="8 16" id="KW-0808">Transferase</keyword>
<feature type="binding site" evidence="16">
    <location>
        <begin position="6"/>
        <end position="13"/>
    </location>
    <ligand>
        <name>ATP</name>
        <dbReference type="ChEBI" id="CHEBI:30616"/>
    </ligand>
</feature>
<dbReference type="GO" id="GO:0005737">
    <property type="term" value="C:cytoplasm"/>
    <property type="evidence" value="ECO:0007669"/>
    <property type="project" value="UniProtKB-SubCell"/>
</dbReference>
<dbReference type="PANTHER" id="PTHR34265">
    <property type="entry name" value="TYPE III PANTOTHENATE KINASE"/>
    <property type="match status" value="1"/>
</dbReference>
<evidence type="ECO:0000256" key="3">
    <source>
        <dbReference type="ARBA" id="ARBA00004496"/>
    </source>
</evidence>
<comment type="catalytic activity">
    <reaction evidence="1 16">
        <text>(R)-pantothenate + ATP = (R)-4'-phosphopantothenate + ADP + H(+)</text>
        <dbReference type="Rhea" id="RHEA:16373"/>
        <dbReference type="ChEBI" id="CHEBI:10986"/>
        <dbReference type="ChEBI" id="CHEBI:15378"/>
        <dbReference type="ChEBI" id="CHEBI:29032"/>
        <dbReference type="ChEBI" id="CHEBI:30616"/>
        <dbReference type="ChEBI" id="CHEBI:456216"/>
        <dbReference type="EC" id="2.7.1.33"/>
    </reaction>
</comment>
<evidence type="ECO:0000256" key="15">
    <source>
        <dbReference type="ARBA" id="ARBA00040883"/>
    </source>
</evidence>
<evidence type="ECO:0000256" key="4">
    <source>
        <dbReference type="ARBA" id="ARBA00005225"/>
    </source>
</evidence>
<dbReference type="PANTHER" id="PTHR34265:SF1">
    <property type="entry name" value="TYPE III PANTOTHENATE KINASE"/>
    <property type="match status" value="1"/>
</dbReference>
<dbReference type="InterPro" id="IPR004619">
    <property type="entry name" value="Type_III_PanK"/>
</dbReference>
<comment type="subcellular location">
    <subcellularLocation>
        <location evidence="3 16">Cytoplasm</location>
    </subcellularLocation>
</comment>
<keyword evidence="10 16" id="KW-0418">Kinase</keyword>
<keyword evidence="11 16" id="KW-0067">ATP-binding</keyword>
<comment type="function">
    <text evidence="16">Catalyzes the phosphorylation of pantothenate (Pan), the first step in CoA biosynthesis.</text>
</comment>
<keyword evidence="12 16" id="KW-0630">Potassium</keyword>
<evidence type="ECO:0000256" key="14">
    <source>
        <dbReference type="ARBA" id="ARBA00038036"/>
    </source>
</evidence>
<dbReference type="NCBIfam" id="TIGR00671">
    <property type="entry name" value="baf"/>
    <property type="match status" value="1"/>
</dbReference>
<dbReference type="Proteomes" id="UP000051934">
    <property type="component" value="Unassembled WGS sequence"/>
</dbReference>
<comment type="caution">
    <text evidence="17">The sequence shown here is derived from an EMBL/GenBank/DDBJ whole genome shotgun (WGS) entry which is preliminary data.</text>
</comment>
<evidence type="ECO:0000256" key="12">
    <source>
        <dbReference type="ARBA" id="ARBA00022958"/>
    </source>
</evidence>
<comment type="similarity">
    <text evidence="14 16">Belongs to the type III pantothenate kinase family.</text>
</comment>
<evidence type="ECO:0000256" key="1">
    <source>
        <dbReference type="ARBA" id="ARBA00001206"/>
    </source>
</evidence>
<evidence type="ECO:0000256" key="16">
    <source>
        <dbReference type="HAMAP-Rule" id="MF_01274"/>
    </source>
</evidence>
<proteinExistence type="inferred from homology"/>
<evidence type="ECO:0000256" key="6">
    <source>
        <dbReference type="ARBA" id="ARBA00012102"/>
    </source>
</evidence>
<keyword evidence="13 16" id="KW-0173">Coenzyme A biosynthesis</keyword>
<dbReference type="UniPathway" id="UPA00241">
    <property type="reaction ID" value="UER00352"/>
</dbReference>
<comment type="cofactor">
    <cofactor evidence="2">
        <name>K(+)</name>
        <dbReference type="ChEBI" id="CHEBI:29103"/>
    </cofactor>
</comment>
<gene>
    <name evidence="16" type="primary">coaX</name>
    <name evidence="17" type="ORF">ABR69_12540</name>
</gene>
<evidence type="ECO:0000313" key="17">
    <source>
        <dbReference type="EMBL" id="KRO72865.1"/>
    </source>
</evidence>
<feature type="binding site" evidence="16">
    <location>
        <position position="128"/>
    </location>
    <ligand>
        <name>K(+)</name>
        <dbReference type="ChEBI" id="CHEBI:29103"/>
    </ligand>
</feature>
<dbReference type="InterPro" id="IPR043129">
    <property type="entry name" value="ATPase_NBD"/>
</dbReference>
<name>A0A0R2SDB4_9GAMM</name>
<dbReference type="Pfam" id="PF03309">
    <property type="entry name" value="Pan_kinase"/>
    <property type="match status" value="1"/>
</dbReference>
<evidence type="ECO:0000256" key="8">
    <source>
        <dbReference type="ARBA" id="ARBA00022679"/>
    </source>
</evidence>
<dbReference type="GO" id="GO:0005524">
    <property type="term" value="F:ATP binding"/>
    <property type="evidence" value="ECO:0007669"/>
    <property type="project" value="UniProtKB-UniRule"/>
</dbReference>
<keyword evidence="7 16" id="KW-0963">Cytoplasm</keyword>
<dbReference type="EC" id="2.7.1.33" evidence="6 16"/>
<protein>
    <recommendedName>
        <fullName evidence="15 16">Type III pantothenate kinase</fullName>
        <ecNumber evidence="6 16">2.7.1.33</ecNumber>
    </recommendedName>
    <alternativeName>
        <fullName evidence="16">PanK-III</fullName>
    </alternativeName>
    <alternativeName>
        <fullName evidence="16">Pantothenic acid kinase</fullName>
    </alternativeName>
</protein>
<dbReference type="SUPFAM" id="SSF53067">
    <property type="entry name" value="Actin-like ATPase domain"/>
    <property type="match status" value="2"/>
</dbReference>
<organism evidence="17 18">
    <name type="scientific">OM182 bacterium BACL3 MAG-120507-bin80</name>
    <dbReference type="NCBI Taxonomy" id="1655577"/>
    <lineage>
        <taxon>Bacteria</taxon>
        <taxon>Pseudomonadati</taxon>
        <taxon>Pseudomonadota</taxon>
        <taxon>Gammaproteobacteria</taxon>
        <taxon>OMG group</taxon>
        <taxon>OM182 clade</taxon>
    </lineage>
</organism>
<dbReference type="GO" id="GO:0004594">
    <property type="term" value="F:pantothenate kinase activity"/>
    <property type="evidence" value="ECO:0007669"/>
    <property type="project" value="UniProtKB-UniRule"/>
</dbReference>
<dbReference type="HAMAP" id="MF_01274">
    <property type="entry name" value="Pantothen_kinase_3"/>
    <property type="match status" value="1"/>
</dbReference>
<dbReference type="EMBL" id="LIBB01000041">
    <property type="protein sequence ID" value="KRO72865.1"/>
    <property type="molecule type" value="Genomic_DNA"/>
</dbReference>
<evidence type="ECO:0000256" key="13">
    <source>
        <dbReference type="ARBA" id="ARBA00022993"/>
    </source>
</evidence>
<dbReference type="Gene3D" id="3.30.420.40">
    <property type="match status" value="2"/>
</dbReference>
<reference evidence="17 18" key="1">
    <citation type="submission" date="2015-10" db="EMBL/GenBank/DDBJ databases">
        <title>Metagenome-Assembled Genomes uncover a global brackish microbiome.</title>
        <authorList>
            <person name="Hugerth L.W."/>
            <person name="Larsson J."/>
            <person name="Alneberg J."/>
            <person name="Lindh M.V."/>
            <person name="Legrand C."/>
            <person name="Pinhassi J."/>
            <person name="Andersson A.F."/>
        </authorList>
    </citation>
    <scope>NUCLEOTIDE SEQUENCE [LARGE SCALE GENOMIC DNA]</scope>
    <source>
        <strain evidence="17">BACL4 MAG-120507-bin80</strain>
    </source>
</reference>
<comment type="pathway">
    <text evidence="4 16">Cofactor biosynthesis; coenzyme A biosynthesis; CoA from (R)-pantothenate: step 1/5.</text>
</comment>
<evidence type="ECO:0000256" key="10">
    <source>
        <dbReference type="ARBA" id="ARBA00022777"/>
    </source>
</evidence>
<evidence type="ECO:0000256" key="11">
    <source>
        <dbReference type="ARBA" id="ARBA00022840"/>
    </source>
</evidence>
<keyword evidence="16" id="KW-0479">Metal-binding</keyword>
<evidence type="ECO:0000313" key="18">
    <source>
        <dbReference type="Proteomes" id="UP000051934"/>
    </source>
</evidence>
<evidence type="ECO:0000256" key="9">
    <source>
        <dbReference type="ARBA" id="ARBA00022741"/>
    </source>
</evidence>
<dbReference type="GO" id="GO:0046872">
    <property type="term" value="F:metal ion binding"/>
    <property type="evidence" value="ECO:0007669"/>
    <property type="project" value="UniProtKB-KW"/>
</dbReference>
<accession>A0A0R2SDB4</accession>
<evidence type="ECO:0000256" key="2">
    <source>
        <dbReference type="ARBA" id="ARBA00001958"/>
    </source>
</evidence>
<keyword evidence="9 16" id="KW-0547">Nucleotide-binding</keyword>
<comment type="cofactor">
    <cofactor evidence="16">
        <name>NH4(+)</name>
        <dbReference type="ChEBI" id="CHEBI:28938"/>
    </cofactor>
    <cofactor evidence="16">
        <name>K(+)</name>
        <dbReference type="ChEBI" id="CHEBI:29103"/>
    </cofactor>
    <text evidence="16">A monovalent cation. Ammonium or potassium.</text>
</comment>
<dbReference type="GO" id="GO:0015937">
    <property type="term" value="P:coenzyme A biosynthetic process"/>
    <property type="evidence" value="ECO:0007669"/>
    <property type="project" value="UniProtKB-UniRule"/>
</dbReference>
<feature type="binding site" evidence="16">
    <location>
        <begin position="106"/>
        <end position="109"/>
    </location>
    <ligand>
        <name>substrate</name>
    </ligand>
</feature>
<sequence length="249" mass="25797">MDIEIDAGNTRLKWRLRDESGVSATSVASTPSDIAKAIASRAVSGGVADSHTPIGRVRIASVRSPDALADFVAECRDLFSLDPQVARVVQGHAGVTIRYPDPSRLGVDRWLAMLAANAASSKACLVVDCGTALTVDKLNALGEHCGGYILPGLALMRRSLEENTRIRLDAGFQLGGSGLGHSTDEAVYHGSLAAAVALIVSTLEDASAGGSECELLVTGGGAVELMPHLLSRGAKLVPDLVLEGLSLAF</sequence>
<comment type="subunit">
    <text evidence="5 16">Homodimer.</text>
</comment>